<name>W0AFB7_9SPHN</name>
<keyword evidence="1" id="KW-0175">Coiled coil</keyword>
<dbReference type="GO" id="GO:0003677">
    <property type="term" value="F:DNA binding"/>
    <property type="evidence" value="ECO:0007669"/>
    <property type="project" value="InterPro"/>
</dbReference>
<dbReference type="Pfam" id="PF03050">
    <property type="entry name" value="DDE_Tnp_IS66"/>
    <property type="match status" value="1"/>
</dbReference>
<evidence type="ECO:0008006" key="7">
    <source>
        <dbReference type="Google" id="ProtNLM"/>
    </source>
</evidence>
<dbReference type="PANTHER" id="PTHR33678">
    <property type="entry name" value="BLL1576 PROTEIN"/>
    <property type="match status" value="1"/>
</dbReference>
<dbReference type="Pfam" id="PF13007">
    <property type="entry name" value="LZ_Tnp_IS66"/>
    <property type="match status" value="1"/>
</dbReference>
<dbReference type="STRING" id="1123269.NX02_24860"/>
<feature type="domain" description="Transposase IS66 zinc-finger binding" evidence="3">
    <location>
        <begin position="131"/>
        <end position="176"/>
    </location>
</feature>
<dbReference type="InterPro" id="IPR024474">
    <property type="entry name" value="Znf_dom_IS66"/>
</dbReference>
<dbReference type="NCBIfam" id="NF033517">
    <property type="entry name" value="transpos_IS66"/>
    <property type="match status" value="1"/>
</dbReference>
<dbReference type="PANTHER" id="PTHR33678:SF1">
    <property type="entry name" value="BLL1576 PROTEIN"/>
    <property type="match status" value="1"/>
</dbReference>
<dbReference type="InterPro" id="IPR052344">
    <property type="entry name" value="Transposase-related"/>
</dbReference>
<evidence type="ECO:0000256" key="1">
    <source>
        <dbReference type="SAM" id="Coils"/>
    </source>
</evidence>
<evidence type="ECO:0000259" key="3">
    <source>
        <dbReference type="Pfam" id="PF13005"/>
    </source>
</evidence>
<dbReference type="KEGG" id="ssan:NX02_24860"/>
<proteinExistence type="predicted"/>
<feature type="domain" description="Transposase TnpC homeodomain" evidence="4">
    <location>
        <begin position="49"/>
        <end position="126"/>
    </location>
</feature>
<dbReference type="InterPro" id="IPR024463">
    <property type="entry name" value="Transposase_TnpC_homeodom"/>
</dbReference>
<dbReference type="GO" id="GO:0004803">
    <property type="term" value="F:transposase activity"/>
    <property type="evidence" value="ECO:0007669"/>
    <property type="project" value="InterPro"/>
</dbReference>
<dbReference type="AlphaFoldDB" id="W0AFB7"/>
<feature type="coiled-coil region" evidence="1">
    <location>
        <begin position="66"/>
        <end position="93"/>
    </location>
</feature>
<protein>
    <recommendedName>
        <fullName evidence="7">Transposase IS66</fullName>
    </recommendedName>
</protein>
<evidence type="ECO:0000313" key="5">
    <source>
        <dbReference type="EMBL" id="AHE56579.1"/>
    </source>
</evidence>
<dbReference type="Pfam" id="PF13005">
    <property type="entry name" value="zf-IS66"/>
    <property type="match status" value="1"/>
</dbReference>
<dbReference type="InterPro" id="IPR004291">
    <property type="entry name" value="Transposase_IS66_central"/>
</dbReference>
<dbReference type="PATRIC" id="fig|1123269.5.peg.4872"/>
<feature type="domain" description="Transposase IS66 central" evidence="2">
    <location>
        <begin position="190"/>
        <end position="453"/>
    </location>
</feature>
<dbReference type="OrthoDB" id="9800877at2"/>
<dbReference type="eggNOG" id="COG4372">
    <property type="taxonomic scope" value="Bacteria"/>
</dbReference>
<sequence length="539" mass="59663">MDAAVSPFPDDVDALKALLAAALERADEAEARAANAVARESAIEAMIAHLKLQIPKLKREQYGPSAERSGRLLDQMELELADLEADASEDDLAAEAAASKATSVTAFERRRPVRKPFPEHLLRERVVIPAPCTCPACGSTRLSKLGEDVTETLEVIPRSWKVIQTVREKVSCRDCETISQPPAPFHVVPRGWAGPSFLAMLLFEKYGQHQPLNRQAERFAREGVPLSISTLADQVGAAAFALMPLYRLIEAYILAAERLHGDDTTVPVMAKSKTDIARLWVYVRDDRPFAGADPPAALFHYSRDRRGEHPQAHLASWSGTLQADAYGGYGELYREGRVPGPIIEAGCFAHARRKFFELADVEGAARKKGRGKIYPIALEAVQRIDALFDIERAITGKTAAERLAARQELSVPLMTELHSWLVAQRAKLSRNHDLARAINYMLRRWDAFTRFVAAIGDINRFSSPQKLVSYCGLNPRVRQSGLGAAHQWRISKVGRSHARAMLVEAAWAAAKTPGPLHAFFARIRPSVAIRWRLSPWLAS</sequence>
<accession>W0AFB7</accession>
<feature type="coiled-coil region" evidence="1">
    <location>
        <begin position="12"/>
        <end position="39"/>
    </location>
</feature>
<keyword evidence="6" id="KW-1185">Reference proteome</keyword>
<reference evidence="5 6" key="1">
    <citation type="submission" date="2013-07" db="EMBL/GenBank/DDBJ databases">
        <title>Completed genome of Sphingomonas sanxanigenens NX02.</title>
        <authorList>
            <person name="Ma T."/>
            <person name="Huang H."/>
            <person name="Wu M."/>
            <person name="Li X."/>
            <person name="Li G."/>
        </authorList>
    </citation>
    <scope>NUCLEOTIDE SEQUENCE [LARGE SCALE GENOMIC DNA]</scope>
    <source>
        <strain evidence="5 6">NX02</strain>
    </source>
</reference>
<evidence type="ECO:0000313" key="6">
    <source>
        <dbReference type="Proteomes" id="UP000018851"/>
    </source>
</evidence>
<dbReference type="eggNOG" id="COG3547">
    <property type="taxonomic scope" value="Bacteria"/>
</dbReference>
<dbReference type="HOGENOM" id="CLU_023034_0_1_5"/>
<dbReference type="Proteomes" id="UP000018851">
    <property type="component" value="Chromosome"/>
</dbReference>
<evidence type="ECO:0000259" key="2">
    <source>
        <dbReference type="Pfam" id="PF03050"/>
    </source>
</evidence>
<evidence type="ECO:0000259" key="4">
    <source>
        <dbReference type="Pfam" id="PF13007"/>
    </source>
</evidence>
<dbReference type="GO" id="GO:0006313">
    <property type="term" value="P:DNA transposition"/>
    <property type="evidence" value="ECO:0007669"/>
    <property type="project" value="InterPro"/>
</dbReference>
<dbReference type="EMBL" id="CP006644">
    <property type="protein sequence ID" value="AHE56579.1"/>
    <property type="molecule type" value="Genomic_DNA"/>
</dbReference>
<organism evidence="5 6">
    <name type="scientific">Sphingomonas sanxanigenens DSM 19645 = NX02</name>
    <dbReference type="NCBI Taxonomy" id="1123269"/>
    <lineage>
        <taxon>Bacteria</taxon>
        <taxon>Pseudomonadati</taxon>
        <taxon>Pseudomonadota</taxon>
        <taxon>Alphaproteobacteria</taxon>
        <taxon>Sphingomonadales</taxon>
        <taxon>Sphingomonadaceae</taxon>
        <taxon>Sphingomonas</taxon>
    </lineage>
</organism>
<gene>
    <name evidence="5" type="ORF">NX02_24860</name>
</gene>